<proteinExistence type="inferred from homology"/>
<keyword evidence="7" id="KW-1185">Reference proteome</keyword>
<dbReference type="OrthoDB" id="9808588at2"/>
<dbReference type="PANTHER" id="PTHR32089">
    <property type="entry name" value="METHYL-ACCEPTING CHEMOTAXIS PROTEIN MCPB"/>
    <property type="match status" value="1"/>
</dbReference>
<dbReference type="GO" id="GO:0016020">
    <property type="term" value="C:membrane"/>
    <property type="evidence" value="ECO:0007669"/>
    <property type="project" value="UniProtKB-SubCell"/>
</dbReference>
<dbReference type="eggNOG" id="COG0840">
    <property type="taxonomic scope" value="Bacteria"/>
</dbReference>
<dbReference type="Gene3D" id="6.10.250.3200">
    <property type="match status" value="1"/>
</dbReference>
<protein>
    <submittedName>
        <fullName evidence="6">Chemotaxis protein</fullName>
    </submittedName>
</protein>
<dbReference type="SUPFAM" id="SSF58104">
    <property type="entry name" value="Methyl-accepting chemotaxis protein (MCP) signaling domain"/>
    <property type="match status" value="1"/>
</dbReference>
<dbReference type="Pfam" id="PF13682">
    <property type="entry name" value="CZB"/>
    <property type="match status" value="1"/>
</dbReference>
<evidence type="ECO:0000256" key="3">
    <source>
        <dbReference type="ARBA" id="ARBA00029447"/>
    </source>
</evidence>
<dbReference type="PANTHER" id="PTHR32089:SF70">
    <property type="entry name" value="ENERGY TAXIS MODULATING METHYL ACCEPTING SENSORY TRANSDUCER"/>
    <property type="match status" value="1"/>
</dbReference>
<dbReference type="Proteomes" id="UP000029986">
    <property type="component" value="Chromosome"/>
</dbReference>
<sequence>MYTQLKRWFGYKQERLLTQKPAALATAAKFVAIDSQEPVQKSYGELLCHSFLSGIGAIEIIRDSLLNSSQSLMQELVTVDELNHKNEQAREGMGRLSELVNLIEQHSGESIGYIDELIAVLKGINNNIDAINKLSKQTNLLAINSAIEAAHVGGRGAGFSVIAKEIKQLSSEIQLQAGNITALTQDINQHAKSVSASVGENNQSTHDIRHATEQACQMLQQVIELSAHMQEIIRFIATQQFLNTVKLDHVIWKVKVYELILHRDEVAEVNSHTDCRLGKWFYGDAGREFSHLSSFAQLEAPHAEVHRSGREALVAFRAGDDERLKISLATMEHASTLVIKRIDELLLQIGPH</sequence>
<dbReference type="GO" id="GO:0007165">
    <property type="term" value="P:signal transduction"/>
    <property type="evidence" value="ECO:0007669"/>
    <property type="project" value="UniProtKB-KW"/>
</dbReference>
<dbReference type="KEGG" id="hav:AT03_10545"/>
<dbReference type="PROSITE" id="PS50111">
    <property type="entry name" value="CHEMOTAXIS_TRANSDUC_2"/>
    <property type="match status" value="1"/>
</dbReference>
<dbReference type="Pfam" id="PF00015">
    <property type="entry name" value="MCPsignal"/>
    <property type="match status" value="1"/>
</dbReference>
<dbReference type="GO" id="GO:0006935">
    <property type="term" value="P:chemotaxis"/>
    <property type="evidence" value="ECO:0007669"/>
    <property type="project" value="InterPro"/>
</dbReference>
<dbReference type="GO" id="GO:0004888">
    <property type="term" value="F:transmembrane signaling receptor activity"/>
    <property type="evidence" value="ECO:0007669"/>
    <property type="project" value="InterPro"/>
</dbReference>
<evidence type="ECO:0000313" key="7">
    <source>
        <dbReference type="Proteomes" id="UP000029986"/>
    </source>
</evidence>
<evidence type="ECO:0000256" key="1">
    <source>
        <dbReference type="ARBA" id="ARBA00004370"/>
    </source>
</evidence>
<organism evidence="6 7">
    <name type="scientific">Hafnia alvei FB1</name>
    <dbReference type="NCBI Taxonomy" id="1453496"/>
    <lineage>
        <taxon>Bacteria</taxon>
        <taxon>Pseudomonadati</taxon>
        <taxon>Pseudomonadota</taxon>
        <taxon>Gammaproteobacteria</taxon>
        <taxon>Enterobacterales</taxon>
        <taxon>Hafniaceae</taxon>
        <taxon>Hafnia</taxon>
    </lineage>
</organism>
<keyword evidence="2 4" id="KW-0807">Transducer</keyword>
<evidence type="ECO:0000313" key="6">
    <source>
        <dbReference type="EMBL" id="AIU72773.1"/>
    </source>
</evidence>
<evidence type="ECO:0000256" key="4">
    <source>
        <dbReference type="PROSITE-ProRule" id="PRU00284"/>
    </source>
</evidence>
<dbReference type="PATRIC" id="fig|1453496.5.peg.2118"/>
<dbReference type="HOGENOM" id="CLU_000445_21_0_6"/>
<dbReference type="EMBL" id="CP009706">
    <property type="protein sequence ID" value="AIU72773.1"/>
    <property type="molecule type" value="Genomic_DNA"/>
</dbReference>
<dbReference type="InterPro" id="IPR004089">
    <property type="entry name" value="MCPsignal_dom"/>
</dbReference>
<gene>
    <name evidence="6" type="ORF">AT03_10545</name>
</gene>
<reference evidence="6 7" key="1">
    <citation type="journal article" date="2014" name="Gut Pathog.">
        <title>Gene clusters of Hafnia alvei strain FB1 important in survival and pathogenesis: a draft genome perspective.</title>
        <authorList>
            <person name="Tan J.Y."/>
            <person name="Yin W.F."/>
            <person name="Chan K.G."/>
        </authorList>
    </citation>
    <scope>NUCLEOTIDE SEQUENCE [LARGE SCALE GENOMIC DNA]</scope>
    <source>
        <strain evidence="6 7">FB1</strain>
    </source>
</reference>
<dbReference type="InterPro" id="IPR025991">
    <property type="entry name" value="Chemoreceptor_zinc-bind_dom"/>
</dbReference>
<feature type="domain" description="Methyl-accepting transducer" evidence="5">
    <location>
        <begin position="57"/>
        <end position="238"/>
    </location>
</feature>
<dbReference type="Gene3D" id="1.20.120.30">
    <property type="entry name" value="Aspartate receptor, ligand-binding domain"/>
    <property type="match status" value="1"/>
</dbReference>
<dbReference type="InterPro" id="IPR004090">
    <property type="entry name" value="Chemotax_Me-accpt_rcpt"/>
</dbReference>
<accession>A0A097R227</accession>
<name>A0A097R227_HAFAL</name>
<comment type="similarity">
    <text evidence="3">Belongs to the methyl-accepting chemotaxis (MCP) protein family.</text>
</comment>
<evidence type="ECO:0000256" key="2">
    <source>
        <dbReference type="ARBA" id="ARBA00023224"/>
    </source>
</evidence>
<evidence type="ECO:0000259" key="5">
    <source>
        <dbReference type="PROSITE" id="PS50111"/>
    </source>
</evidence>
<comment type="subcellular location">
    <subcellularLocation>
        <location evidence="1">Membrane</location>
    </subcellularLocation>
</comment>
<dbReference type="AlphaFoldDB" id="A0A097R227"/>
<dbReference type="PRINTS" id="PR00260">
    <property type="entry name" value="CHEMTRNSDUCR"/>
</dbReference>
<dbReference type="RefSeq" id="WP_025801260.1">
    <property type="nucleotide sequence ID" value="NZ_CP009706.1"/>
</dbReference>